<dbReference type="OrthoDB" id="4971878at2759"/>
<accession>A0A395MF80</accession>
<name>A0A395MF80_9HYPO</name>
<comment type="caution">
    <text evidence="1">The sequence shown here is derived from an EMBL/GenBank/DDBJ whole genome shotgun (WGS) entry which is preliminary data.</text>
</comment>
<reference evidence="1 2" key="1">
    <citation type="journal article" date="2018" name="PLoS Pathog.">
        <title>Evolution of structural diversity of trichothecenes, a family of toxins produced by plant pathogenic and entomopathogenic fungi.</title>
        <authorList>
            <person name="Proctor R.H."/>
            <person name="McCormick S.P."/>
            <person name="Kim H.S."/>
            <person name="Cardoza R.E."/>
            <person name="Stanley A.M."/>
            <person name="Lindo L."/>
            <person name="Kelly A."/>
            <person name="Brown D.W."/>
            <person name="Lee T."/>
            <person name="Vaughan M.M."/>
            <person name="Alexander N.J."/>
            <person name="Busman M."/>
            <person name="Gutierrez S."/>
        </authorList>
    </citation>
    <scope>NUCLEOTIDE SEQUENCE [LARGE SCALE GENOMIC DNA]</scope>
    <source>
        <strain evidence="1 2">NRRL 13405</strain>
    </source>
</reference>
<dbReference type="EMBL" id="PXXK01000296">
    <property type="protein sequence ID" value="RFN46495.1"/>
    <property type="molecule type" value="Genomic_DNA"/>
</dbReference>
<gene>
    <name evidence="1" type="ORF">FIE12Z_9255</name>
</gene>
<dbReference type="AlphaFoldDB" id="A0A395MF80"/>
<evidence type="ECO:0000313" key="1">
    <source>
        <dbReference type="EMBL" id="RFN46495.1"/>
    </source>
</evidence>
<organism evidence="1 2">
    <name type="scientific">Fusarium flagelliforme</name>
    <dbReference type="NCBI Taxonomy" id="2675880"/>
    <lineage>
        <taxon>Eukaryota</taxon>
        <taxon>Fungi</taxon>
        <taxon>Dikarya</taxon>
        <taxon>Ascomycota</taxon>
        <taxon>Pezizomycotina</taxon>
        <taxon>Sordariomycetes</taxon>
        <taxon>Hypocreomycetidae</taxon>
        <taxon>Hypocreales</taxon>
        <taxon>Nectriaceae</taxon>
        <taxon>Fusarium</taxon>
        <taxon>Fusarium incarnatum-equiseti species complex</taxon>
    </lineage>
</organism>
<dbReference type="Proteomes" id="UP000265631">
    <property type="component" value="Unassembled WGS sequence"/>
</dbReference>
<protein>
    <submittedName>
        <fullName evidence="1">Uncharacterized protein</fullName>
    </submittedName>
</protein>
<evidence type="ECO:0000313" key="2">
    <source>
        <dbReference type="Proteomes" id="UP000265631"/>
    </source>
</evidence>
<sequence>MKAILPVTAYLMALGQKASARRLDWTGEPLKAPSSVFVTWEIAHATGDQIIFVADSEAKSLLTYACDDNVTLDGVSIQVSADETGNGDITVGDARYPLEFELARSGGIVCEARWNADITAVECEVPWTAGGPNLFQSESLEYNITAQCLGRAADDDLVMIGALTDEEMQVFPAIDEEEGADVSDSKHLESRQCWDQAPVVKKDGNGYPKKWRLHKQITDRIHCGKGDCEMSAGKEWSVTHSASFSLEGLGKASWISGGYSVAWTRGNSQTATCAGSKGQTICVAHWHDHQEYSVKRERWNTCALRPIKDSYYTYSPSTKGSRQSFYCKRSNCKGSGQTGWVKKGNGVW</sequence>
<proteinExistence type="predicted"/>
<keyword evidence="2" id="KW-1185">Reference proteome</keyword>